<reference evidence="2 3" key="1">
    <citation type="submission" date="2017-04" db="EMBL/GenBank/DDBJ databases">
        <authorList>
            <person name="Afonso C.L."/>
            <person name="Miller P.J."/>
            <person name="Scott M.A."/>
            <person name="Spackman E."/>
            <person name="Goraichik I."/>
            <person name="Dimitrov K.M."/>
            <person name="Suarez D.L."/>
            <person name="Swayne D.E."/>
        </authorList>
    </citation>
    <scope>NUCLEOTIDE SEQUENCE [LARGE SCALE GENOMIC DNA]</scope>
    <source>
        <strain evidence="2 3">DSM 23236</strain>
    </source>
</reference>
<feature type="signal peptide" evidence="1">
    <location>
        <begin position="1"/>
        <end position="25"/>
    </location>
</feature>
<organism evidence="2 3">
    <name type="scientific">Andreprevotia lacus DSM 23236</name>
    <dbReference type="NCBI Taxonomy" id="1121001"/>
    <lineage>
        <taxon>Bacteria</taxon>
        <taxon>Pseudomonadati</taxon>
        <taxon>Pseudomonadota</taxon>
        <taxon>Betaproteobacteria</taxon>
        <taxon>Neisseriales</taxon>
        <taxon>Chitinibacteraceae</taxon>
        <taxon>Andreprevotia</taxon>
    </lineage>
</organism>
<dbReference type="AlphaFoldDB" id="A0A1W1Y016"/>
<keyword evidence="3" id="KW-1185">Reference proteome</keyword>
<sequence>MRMSLLHRLAHWLVLVCLLPGLTWAGTPDPAPTGKPLPIAPRVMRTGQSPVYTLDEAAPTAKQRLKKLGLAPVAAASRVAEAAPWYCLRGDQLTVATTPCALPTVTPLAGKDGQFVLAADGGLDWQQGSEHTRLLSEPVRFLLPQAGALWVLVGQAQGKLDWGKVYRIADYRHAHEPELITLLPYMPRDAIVEKFGLRLLAPWGIYLLGEYNGEVDLQRFYDLDDLPGFKAATLQQVGEQWLVGGRGGVALVSRHYANIRMTGDDTVLYTASGSVEPAATPVPALLKVHEYASWYCISASGVVSELGNTENQCLPDHSYQWLRTGNGSYVATDRGEFGHGLVWQQAGQSTRLLEENIRQLLVVGDDLYVLCGLSHLSSSHGSIYRIVDYRHQHVPALITLLPFPPLQATASGDSLQVLGPDGVYELWPLHDRPIMQQLIRFSDVSGFAPTTMHAHGTLLQVAGKGGVLTLSGGVLGLDQPQHAPRGVAQPAVVP</sequence>
<proteinExistence type="predicted"/>
<dbReference type="RefSeq" id="WP_139798953.1">
    <property type="nucleotide sequence ID" value="NZ_FWXD01000029.1"/>
</dbReference>
<dbReference type="EMBL" id="FWXD01000029">
    <property type="protein sequence ID" value="SMC29088.1"/>
    <property type="molecule type" value="Genomic_DNA"/>
</dbReference>
<gene>
    <name evidence="2" type="ORF">SAMN02745857_03590</name>
</gene>
<name>A0A1W1Y016_9NEIS</name>
<evidence type="ECO:0000313" key="3">
    <source>
        <dbReference type="Proteomes" id="UP000192761"/>
    </source>
</evidence>
<evidence type="ECO:0000256" key="1">
    <source>
        <dbReference type="SAM" id="SignalP"/>
    </source>
</evidence>
<accession>A0A1W1Y016</accession>
<evidence type="ECO:0000313" key="2">
    <source>
        <dbReference type="EMBL" id="SMC29088.1"/>
    </source>
</evidence>
<dbReference type="STRING" id="1121001.SAMN02745857_03590"/>
<keyword evidence="1" id="KW-0732">Signal</keyword>
<feature type="chain" id="PRO_5012415958" evidence="1">
    <location>
        <begin position="26"/>
        <end position="494"/>
    </location>
</feature>
<dbReference type="Proteomes" id="UP000192761">
    <property type="component" value="Unassembled WGS sequence"/>
</dbReference>
<protein>
    <submittedName>
        <fullName evidence="2">Uncharacterized protein</fullName>
    </submittedName>
</protein>